<accession>A0ABU0DPE0</accession>
<keyword evidence="2" id="KW-1185">Reference proteome</keyword>
<evidence type="ECO:0000313" key="1">
    <source>
        <dbReference type="EMBL" id="MDQ0350314.1"/>
    </source>
</evidence>
<evidence type="ECO:0000313" key="2">
    <source>
        <dbReference type="Proteomes" id="UP001236723"/>
    </source>
</evidence>
<organism evidence="1 2">
    <name type="scientific">Alkalibacillus filiformis</name>
    <dbReference type="NCBI Taxonomy" id="200990"/>
    <lineage>
        <taxon>Bacteria</taxon>
        <taxon>Bacillati</taxon>
        <taxon>Bacillota</taxon>
        <taxon>Bacilli</taxon>
        <taxon>Bacillales</taxon>
        <taxon>Bacillaceae</taxon>
        <taxon>Alkalibacillus</taxon>
    </lineage>
</organism>
<proteinExistence type="predicted"/>
<protein>
    <submittedName>
        <fullName evidence="1">Uncharacterized protein</fullName>
    </submittedName>
</protein>
<dbReference type="EMBL" id="JAUSUP010000001">
    <property type="protein sequence ID" value="MDQ0350314.1"/>
    <property type="molecule type" value="Genomic_DNA"/>
</dbReference>
<comment type="caution">
    <text evidence="1">The sequence shown here is derived from an EMBL/GenBank/DDBJ whole genome shotgun (WGS) entry which is preliminary data.</text>
</comment>
<reference evidence="1 2" key="1">
    <citation type="submission" date="2023-07" db="EMBL/GenBank/DDBJ databases">
        <title>Genomic Encyclopedia of Type Strains, Phase IV (KMG-IV): sequencing the most valuable type-strain genomes for metagenomic binning, comparative biology and taxonomic classification.</title>
        <authorList>
            <person name="Goeker M."/>
        </authorList>
    </citation>
    <scope>NUCLEOTIDE SEQUENCE [LARGE SCALE GENOMIC DNA]</scope>
    <source>
        <strain evidence="1 2">DSM 15448</strain>
    </source>
</reference>
<sequence>MAIEVWILALMIIIWRLRPGFWRSCDLFGVHNISPTFFISAQEKLSAFATNLSALVNFYRRSRDVYQRSPTFISAQANLSALTQYQPS</sequence>
<name>A0ABU0DPE0_9BACI</name>
<dbReference type="Proteomes" id="UP001236723">
    <property type="component" value="Unassembled WGS sequence"/>
</dbReference>
<gene>
    <name evidence="1" type="ORF">J2R98_000117</name>
</gene>